<accession>A0ABV8EQL6</accession>
<dbReference type="Pfam" id="PF12680">
    <property type="entry name" value="SnoaL_2"/>
    <property type="match status" value="1"/>
</dbReference>
<evidence type="ECO:0000259" key="1">
    <source>
        <dbReference type="Pfam" id="PF12680"/>
    </source>
</evidence>
<organism evidence="2 3">
    <name type="scientific">Streptosporangium jomthongense</name>
    <dbReference type="NCBI Taxonomy" id="1193683"/>
    <lineage>
        <taxon>Bacteria</taxon>
        <taxon>Bacillati</taxon>
        <taxon>Actinomycetota</taxon>
        <taxon>Actinomycetes</taxon>
        <taxon>Streptosporangiales</taxon>
        <taxon>Streptosporangiaceae</taxon>
        <taxon>Streptosporangium</taxon>
    </lineage>
</organism>
<dbReference type="Proteomes" id="UP001595698">
    <property type="component" value="Unassembled WGS sequence"/>
</dbReference>
<keyword evidence="3" id="KW-1185">Reference proteome</keyword>
<dbReference type="RefSeq" id="WP_352010594.1">
    <property type="nucleotide sequence ID" value="NZ_JBHSBC010000001.1"/>
</dbReference>
<proteinExistence type="predicted"/>
<evidence type="ECO:0000313" key="3">
    <source>
        <dbReference type="Proteomes" id="UP001595698"/>
    </source>
</evidence>
<dbReference type="SUPFAM" id="SSF54427">
    <property type="entry name" value="NTF2-like"/>
    <property type="match status" value="1"/>
</dbReference>
<evidence type="ECO:0000313" key="2">
    <source>
        <dbReference type="EMBL" id="MFC3978628.1"/>
    </source>
</evidence>
<dbReference type="EMBL" id="JBHSBC010000001">
    <property type="protein sequence ID" value="MFC3978628.1"/>
    <property type="molecule type" value="Genomic_DNA"/>
</dbReference>
<dbReference type="InterPro" id="IPR032710">
    <property type="entry name" value="NTF2-like_dom_sf"/>
</dbReference>
<feature type="domain" description="SnoaL-like" evidence="1">
    <location>
        <begin position="18"/>
        <end position="118"/>
    </location>
</feature>
<sequence length="135" mass="15089">MGLPTPQDVIARRRSLVLEHDMDGFAELFAPDGVIEMPFAPPGMPRRIEGREAIRDFSAAATISLLRVEDMWTTQVYQTTDPEVLIVELEAKAVVTTTGAPFQATSVQVFRIRDGRILLFRDYWNPQGLAEALNS</sequence>
<reference evidence="3" key="1">
    <citation type="journal article" date="2019" name="Int. J. Syst. Evol. Microbiol.">
        <title>The Global Catalogue of Microorganisms (GCM) 10K type strain sequencing project: providing services to taxonomists for standard genome sequencing and annotation.</title>
        <authorList>
            <consortium name="The Broad Institute Genomics Platform"/>
            <consortium name="The Broad Institute Genome Sequencing Center for Infectious Disease"/>
            <person name="Wu L."/>
            <person name="Ma J."/>
        </authorList>
    </citation>
    <scope>NUCLEOTIDE SEQUENCE [LARGE SCALE GENOMIC DNA]</scope>
    <source>
        <strain evidence="3">TBRC 7912</strain>
    </source>
</reference>
<dbReference type="InterPro" id="IPR037401">
    <property type="entry name" value="SnoaL-like"/>
</dbReference>
<comment type="caution">
    <text evidence="2">The sequence shown here is derived from an EMBL/GenBank/DDBJ whole genome shotgun (WGS) entry which is preliminary data.</text>
</comment>
<name>A0ABV8EQL6_9ACTN</name>
<dbReference type="Gene3D" id="3.10.450.50">
    <property type="match status" value="1"/>
</dbReference>
<protein>
    <submittedName>
        <fullName evidence="2">Nuclear transport factor 2 family protein</fullName>
    </submittedName>
</protein>
<gene>
    <name evidence="2" type="ORF">ACFOYY_00720</name>
</gene>